<evidence type="ECO:0000256" key="2">
    <source>
        <dbReference type="SAM" id="SignalP"/>
    </source>
</evidence>
<keyword evidence="5" id="KW-1185">Reference proteome</keyword>
<protein>
    <submittedName>
        <fullName evidence="4">Amino acid ABC transporter substrate-binding protein</fullName>
    </submittedName>
</protein>
<dbReference type="InterPro" id="IPR001638">
    <property type="entry name" value="Solute-binding_3/MltF_N"/>
</dbReference>
<gene>
    <name evidence="4" type="ORF">JY500_07845</name>
</gene>
<organism evidence="4 5">
    <name type="scientific">Niveibacterium microcysteis</name>
    <dbReference type="NCBI Taxonomy" id="2811415"/>
    <lineage>
        <taxon>Bacteria</taxon>
        <taxon>Pseudomonadati</taxon>
        <taxon>Pseudomonadota</taxon>
        <taxon>Betaproteobacteria</taxon>
        <taxon>Rhodocyclales</taxon>
        <taxon>Rhodocyclaceae</taxon>
        <taxon>Niveibacterium</taxon>
    </lineage>
</organism>
<reference evidence="4 5" key="1">
    <citation type="submission" date="2021-02" db="EMBL/GenBank/DDBJ databases">
        <title>Niveibacterium changnyeongensis HC41.</title>
        <authorList>
            <person name="Kang M."/>
        </authorList>
    </citation>
    <scope>NUCLEOTIDE SEQUENCE [LARGE SCALE GENOMIC DNA]</scope>
    <source>
        <strain evidence="4 5">HC41</strain>
    </source>
</reference>
<evidence type="ECO:0000313" key="4">
    <source>
        <dbReference type="EMBL" id="QSI78513.1"/>
    </source>
</evidence>
<proteinExistence type="predicted"/>
<accession>A0ABX7MBI3</accession>
<feature type="chain" id="PRO_5045423402" evidence="2">
    <location>
        <begin position="24"/>
        <end position="252"/>
    </location>
</feature>
<dbReference type="Pfam" id="PF00497">
    <property type="entry name" value="SBP_bac_3"/>
    <property type="match status" value="1"/>
</dbReference>
<evidence type="ECO:0000313" key="5">
    <source>
        <dbReference type="Proteomes" id="UP000663570"/>
    </source>
</evidence>
<feature type="domain" description="Solute-binding protein family 3/N-terminal" evidence="3">
    <location>
        <begin position="28"/>
        <end position="251"/>
    </location>
</feature>
<dbReference type="PANTHER" id="PTHR35936:SF25">
    <property type="entry name" value="ABC TRANSPORTER SUBSTRATE-BINDING PROTEIN"/>
    <property type="match status" value="1"/>
</dbReference>
<dbReference type="SUPFAM" id="SSF53850">
    <property type="entry name" value="Periplasmic binding protein-like II"/>
    <property type="match status" value="1"/>
</dbReference>
<dbReference type="PANTHER" id="PTHR35936">
    <property type="entry name" value="MEMBRANE-BOUND LYTIC MUREIN TRANSGLYCOSYLASE F"/>
    <property type="match status" value="1"/>
</dbReference>
<sequence>MRTTLRLLTALVCLLWMAPPVLAQGRPTRLVTFDYPPFMVADSAGQLSGLMIDVVTEAFKRMGKAVRIELYPFSRCLAMVEAGDADAMFTIKRTPQREARYLFPKEPVLTQHYVFFVRSNSALEFKGTLTDFANTTIGVVDNTSYGGTFDAAVKQGVFKKLDTAPNYESNFRKLLVGRVDAVIISQVVGQAIVKRLNAAEQVRVSGPAVETAMSYMMFNKKTQPALISEFDKAIASMREDGTLGRIQNAYSQ</sequence>
<dbReference type="Proteomes" id="UP000663570">
    <property type="component" value="Chromosome"/>
</dbReference>
<dbReference type="CDD" id="cd13530">
    <property type="entry name" value="PBP2_peptides_like"/>
    <property type="match status" value="1"/>
</dbReference>
<evidence type="ECO:0000259" key="3">
    <source>
        <dbReference type="SMART" id="SM00062"/>
    </source>
</evidence>
<dbReference type="Gene3D" id="3.40.190.10">
    <property type="entry name" value="Periplasmic binding protein-like II"/>
    <property type="match status" value="2"/>
</dbReference>
<dbReference type="EMBL" id="CP071060">
    <property type="protein sequence ID" value="QSI78513.1"/>
    <property type="molecule type" value="Genomic_DNA"/>
</dbReference>
<feature type="signal peptide" evidence="2">
    <location>
        <begin position="1"/>
        <end position="23"/>
    </location>
</feature>
<name>A0ABX7MBI3_9RHOO</name>
<evidence type="ECO:0000256" key="1">
    <source>
        <dbReference type="ARBA" id="ARBA00022729"/>
    </source>
</evidence>
<dbReference type="SMART" id="SM00062">
    <property type="entry name" value="PBPb"/>
    <property type="match status" value="1"/>
</dbReference>
<keyword evidence="1 2" id="KW-0732">Signal</keyword>
<dbReference type="RefSeq" id="WP_206255895.1">
    <property type="nucleotide sequence ID" value="NZ_CP071060.1"/>
</dbReference>